<proteinExistence type="predicted"/>
<evidence type="ECO:0000259" key="4">
    <source>
        <dbReference type="PROSITE" id="PS50043"/>
    </source>
</evidence>
<dbReference type="InterPro" id="IPR036388">
    <property type="entry name" value="WH-like_DNA-bd_sf"/>
</dbReference>
<dbReference type="PROSITE" id="PS50043">
    <property type="entry name" value="HTH_LUXR_2"/>
    <property type="match status" value="1"/>
</dbReference>
<evidence type="ECO:0000313" key="6">
    <source>
        <dbReference type="Proteomes" id="UP000306719"/>
    </source>
</evidence>
<dbReference type="Proteomes" id="UP000306719">
    <property type="component" value="Unassembled WGS sequence"/>
</dbReference>
<reference evidence="6" key="2">
    <citation type="submission" date="2019-06" db="EMBL/GenBank/DDBJ databases">
        <title>Co-occurence of chitin degradation, pigmentation and bioactivity in marine Pseudoalteromonas.</title>
        <authorList>
            <person name="Sonnenschein E.C."/>
            <person name="Bech P.K."/>
        </authorList>
    </citation>
    <scope>NUCLEOTIDE SEQUENCE [LARGE SCALE GENOMIC DNA]</scope>
    <source>
        <strain evidence="6">S2599</strain>
    </source>
</reference>
<dbReference type="Gene3D" id="1.10.10.10">
    <property type="entry name" value="Winged helix-like DNA-binding domain superfamily/Winged helix DNA-binding domain"/>
    <property type="match status" value="1"/>
</dbReference>
<dbReference type="RefSeq" id="WP_138546898.1">
    <property type="nucleotide sequence ID" value="NZ_PNCJ01000057.1"/>
</dbReference>
<keyword evidence="1" id="KW-0805">Transcription regulation</keyword>
<evidence type="ECO:0000313" key="5">
    <source>
        <dbReference type="EMBL" id="TMP30892.1"/>
    </source>
</evidence>
<dbReference type="CDD" id="cd06170">
    <property type="entry name" value="LuxR_C_like"/>
    <property type="match status" value="1"/>
</dbReference>
<evidence type="ECO:0000256" key="3">
    <source>
        <dbReference type="ARBA" id="ARBA00023163"/>
    </source>
</evidence>
<accession>A0A5S3WQ68</accession>
<organism evidence="5 6">
    <name type="scientific">Pseudoalteromonas rubra</name>
    <dbReference type="NCBI Taxonomy" id="43658"/>
    <lineage>
        <taxon>Bacteria</taxon>
        <taxon>Pseudomonadati</taxon>
        <taxon>Pseudomonadota</taxon>
        <taxon>Gammaproteobacteria</taxon>
        <taxon>Alteromonadales</taxon>
        <taxon>Pseudoalteromonadaceae</taxon>
        <taxon>Pseudoalteromonas</taxon>
    </lineage>
</organism>
<keyword evidence="2" id="KW-0238">DNA-binding</keyword>
<protein>
    <recommendedName>
        <fullName evidence="4">HTH luxR-type domain-containing protein</fullName>
    </recommendedName>
</protein>
<dbReference type="GO" id="GO:0006355">
    <property type="term" value="P:regulation of DNA-templated transcription"/>
    <property type="evidence" value="ECO:0007669"/>
    <property type="project" value="InterPro"/>
</dbReference>
<sequence>MKAQLEHYAHDLFASNHLLKSSIEQFEAIEQGEQLSGVLQEIASQSGYECLAFVDFMPMSTTVYDMNLYGHYHSALERHLDTPQMYSHFKSGIRISAMSNLLAHADELDHLYALPLRGVSGIVGGLVFNIPEDVAKQNSIESIDWYWTLLSPYLLNAALRCRTVRLSITKRERDCLLWASEGKTSWEISQILGITERTVNFHLTNCIEKTQSANRQQAIVKCIINNLI</sequence>
<dbReference type="PANTHER" id="PTHR44688">
    <property type="entry name" value="DNA-BINDING TRANSCRIPTIONAL ACTIVATOR DEVR_DOSR"/>
    <property type="match status" value="1"/>
</dbReference>
<evidence type="ECO:0000256" key="2">
    <source>
        <dbReference type="ARBA" id="ARBA00023125"/>
    </source>
</evidence>
<name>A0A5S3WQ68_9GAMM</name>
<feature type="domain" description="HTH luxR-type" evidence="4">
    <location>
        <begin position="159"/>
        <end position="226"/>
    </location>
</feature>
<keyword evidence="3" id="KW-0804">Transcription</keyword>
<comment type="caution">
    <text evidence="5">The sequence shown here is derived from an EMBL/GenBank/DDBJ whole genome shotgun (WGS) entry which is preliminary data.</text>
</comment>
<dbReference type="AlphaFoldDB" id="A0A5S3WQ68"/>
<dbReference type="PANTHER" id="PTHR44688:SF16">
    <property type="entry name" value="DNA-BINDING TRANSCRIPTIONAL ACTIVATOR DEVR_DOSR"/>
    <property type="match status" value="1"/>
</dbReference>
<dbReference type="PRINTS" id="PR00038">
    <property type="entry name" value="HTHLUXR"/>
</dbReference>
<dbReference type="EMBL" id="PNCJ01000057">
    <property type="protein sequence ID" value="TMP30892.1"/>
    <property type="molecule type" value="Genomic_DNA"/>
</dbReference>
<dbReference type="SUPFAM" id="SSF46894">
    <property type="entry name" value="C-terminal effector domain of the bipartite response regulators"/>
    <property type="match status" value="1"/>
</dbReference>
<dbReference type="Pfam" id="PF00196">
    <property type="entry name" value="GerE"/>
    <property type="match status" value="1"/>
</dbReference>
<dbReference type="InterPro" id="IPR000792">
    <property type="entry name" value="Tscrpt_reg_LuxR_C"/>
</dbReference>
<dbReference type="InterPro" id="IPR016032">
    <property type="entry name" value="Sig_transdc_resp-reg_C-effctor"/>
</dbReference>
<dbReference type="SMART" id="SM00421">
    <property type="entry name" value="HTH_LUXR"/>
    <property type="match status" value="1"/>
</dbReference>
<evidence type="ECO:0000256" key="1">
    <source>
        <dbReference type="ARBA" id="ARBA00023015"/>
    </source>
</evidence>
<reference evidence="5 6" key="1">
    <citation type="submission" date="2018-01" db="EMBL/GenBank/DDBJ databases">
        <authorList>
            <person name="Paulsen S."/>
            <person name="Gram L.K."/>
        </authorList>
    </citation>
    <scope>NUCLEOTIDE SEQUENCE [LARGE SCALE GENOMIC DNA]</scope>
    <source>
        <strain evidence="5 6">S2599</strain>
    </source>
</reference>
<dbReference type="GO" id="GO:0003677">
    <property type="term" value="F:DNA binding"/>
    <property type="evidence" value="ECO:0007669"/>
    <property type="project" value="UniProtKB-KW"/>
</dbReference>
<dbReference type="OrthoDB" id="9774661at2"/>
<gene>
    <name evidence="5" type="ORF">CWB98_23055</name>
</gene>